<evidence type="ECO:0000313" key="3">
    <source>
        <dbReference type="Proteomes" id="UP000512167"/>
    </source>
</evidence>
<dbReference type="Gene3D" id="3.20.100.30">
    <property type="entry name" value="VTC, catalytic tunnel domain"/>
    <property type="match status" value="1"/>
</dbReference>
<dbReference type="CDD" id="cd07750">
    <property type="entry name" value="PolyPPase_VTC_like"/>
    <property type="match status" value="1"/>
</dbReference>
<keyword evidence="3" id="KW-1185">Reference proteome</keyword>
<dbReference type="Pfam" id="PF09359">
    <property type="entry name" value="VTC"/>
    <property type="match status" value="1"/>
</dbReference>
<name>A0A7L6N8F1_9MOLU</name>
<organism evidence="2 3">
    <name type="scientific">Hujiaoplasma nucleasis</name>
    <dbReference type="NCBI Taxonomy" id="2725268"/>
    <lineage>
        <taxon>Bacteria</taxon>
        <taxon>Bacillati</taxon>
        <taxon>Mycoplasmatota</taxon>
        <taxon>Mollicutes</taxon>
        <taxon>Candidatus Izemoplasmatales</taxon>
        <taxon>Hujiaoplasmataceae</taxon>
        <taxon>Hujiaoplasma</taxon>
    </lineage>
</organism>
<accession>A0A7L6N8F1</accession>
<evidence type="ECO:0000313" key="2">
    <source>
        <dbReference type="EMBL" id="QLY40799.1"/>
    </source>
</evidence>
<sequence>MRITNRFEYKYVLDLRTYFAFKNRLSLYMKKGLHTDLAQNKQYFVRSLYYDTYDFKHYYESEDGQFGRIKCRVRTYHKTQEEANIISIEIKTKHGANVKKYSQLIPIEDYLYFLKNHCFQKSSMILDEFTRLIHLQQLEAKAIVEYEREGYVPKISSDLRITFDHSVRSGASKELFPEEEIALHQHNQMIVCEIKCGMKKPQWLEMMIKEFGLKLVGNSKYIQAISRMYPSIISRLECSNNLKEIEGDTQ</sequence>
<evidence type="ECO:0000259" key="1">
    <source>
        <dbReference type="Pfam" id="PF09359"/>
    </source>
</evidence>
<dbReference type="EMBL" id="CP051151">
    <property type="protein sequence ID" value="QLY40799.1"/>
    <property type="molecule type" value="Genomic_DNA"/>
</dbReference>
<feature type="domain" description="VTC" evidence="1">
    <location>
        <begin position="5"/>
        <end position="229"/>
    </location>
</feature>
<reference evidence="2 3" key="1">
    <citation type="submission" date="2020-04" db="EMBL/GenBank/DDBJ databases">
        <authorList>
            <person name="Zheng R.K."/>
            <person name="Sun C.M."/>
        </authorList>
    </citation>
    <scope>NUCLEOTIDE SEQUENCE [LARGE SCALE GENOMIC DNA]</scope>
    <source>
        <strain evidence="3">zrk29</strain>
    </source>
</reference>
<dbReference type="GO" id="GO:0006799">
    <property type="term" value="P:polyphosphate biosynthetic process"/>
    <property type="evidence" value="ECO:0007669"/>
    <property type="project" value="UniProtKB-ARBA"/>
</dbReference>
<dbReference type="AlphaFoldDB" id="A0A7L6N8F1"/>
<protein>
    <submittedName>
        <fullName evidence="2">Polyphosphate polymerase domain-containing protein</fullName>
    </submittedName>
</protein>
<dbReference type="InterPro" id="IPR018966">
    <property type="entry name" value="VTC_domain"/>
</dbReference>
<dbReference type="RefSeq" id="WP_312031648.1">
    <property type="nucleotide sequence ID" value="NZ_CP051151.1"/>
</dbReference>
<dbReference type="Proteomes" id="UP000512167">
    <property type="component" value="Chromosome"/>
</dbReference>
<dbReference type="InterPro" id="IPR042267">
    <property type="entry name" value="VTC_sf"/>
</dbReference>
<gene>
    <name evidence="2" type="ORF">HF295_08005</name>
</gene>
<dbReference type="KEGG" id="tbk:HF295_08005"/>
<proteinExistence type="predicted"/>